<keyword evidence="6 7" id="KW-0961">Cell wall biogenesis/degradation</keyword>
<dbReference type="Proteomes" id="UP000614047">
    <property type="component" value="Unassembled WGS sequence"/>
</dbReference>
<dbReference type="InterPro" id="IPR041280">
    <property type="entry name" value="Big_10"/>
</dbReference>
<comment type="pathway">
    <text evidence="1 7">Cell wall biogenesis; peptidoglycan biosynthesis.</text>
</comment>
<dbReference type="InterPro" id="IPR005490">
    <property type="entry name" value="LD_TPept_cat_dom"/>
</dbReference>
<keyword evidence="3 7" id="KW-0133">Cell shape</keyword>
<dbReference type="Gene3D" id="2.40.440.10">
    <property type="entry name" value="L,D-transpeptidase catalytic domain-like"/>
    <property type="match status" value="1"/>
</dbReference>
<keyword evidence="5" id="KW-0012">Acyltransferase</keyword>
<dbReference type="GO" id="GO:0008360">
    <property type="term" value="P:regulation of cell shape"/>
    <property type="evidence" value="ECO:0007669"/>
    <property type="project" value="UniProtKB-UniRule"/>
</dbReference>
<dbReference type="RefSeq" id="WP_307828854.1">
    <property type="nucleotide sequence ID" value="NZ_BAABES010000031.1"/>
</dbReference>
<organism evidence="9 10">
    <name type="scientific">Actinomadura viridis</name>
    <dbReference type="NCBI Taxonomy" id="58110"/>
    <lineage>
        <taxon>Bacteria</taxon>
        <taxon>Bacillati</taxon>
        <taxon>Actinomycetota</taxon>
        <taxon>Actinomycetes</taxon>
        <taxon>Streptosporangiales</taxon>
        <taxon>Thermomonosporaceae</taxon>
        <taxon>Actinomadura</taxon>
    </lineage>
</organism>
<name>A0A931GQ90_9ACTN</name>
<dbReference type="Gene3D" id="2.60.40.3780">
    <property type="match status" value="1"/>
</dbReference>
<evidence type="ECO:0000313" key="9">
    <source>
        <dbReference type="EMBL" id="MBG6088249.1"/>
    </source>
</evidence>
<dbReference type="Pfam" id="PF03734">
    <property type="entry name" value="YkuD"/>
    <property type="match status" value="1"/>
</dbReference>
<feature type="active site" description="Proton donor/acceptor" evidence="7">
    <location>
        <position position="322"/>
    </location>
</feature>
<gene>
    <name evidence="9" type="ORF">IW256_002362</name>
</gene>
<dbReference type="GO" id="GO:0005576">
    <property type="term" value="C:extracellular region"/>
    <property type="evidence" value="ECO:0007669"/>
    <property type="project" value="TreeGrafter"/>
</dbReference>
<dbReference type="PROSITE" id="PS51257">
    <property type="entry name" value="PROKAR_LIPOPROTEIN"/>
    <property type="match status" value="1"/>
</dbReference>
<dbReference type="PANTHER" id="PTHR30582:SF2">
    <property type="entry name" value="L,D-TRANSPEPTIDASE YCIB-RELATED"/>
    <property type="match status" value="1"/>
</dbReference>
<dbReference type="CDD" id="cd16913">
    <property type="entry name" value="YkuD_like"/>
    <property type="match status" value="1"/>
</dbReference>
<dbReference type="PANTHER" id="PTHR30582">
    <property type="entry name" value="L,D-TRANSPEPTIDASE"/>
    <property type="match status" value="1"/>
</dbReference>
<dbReference type="GO" id="GO:0018104">
    <property type="term" value="P:peptidoglycan-protein cross-linking"/>
    <property type="evidence" value="ECO:0007669"/>
    <property type="project" value="TreeGrafter"/>
</dbReference>
<feature type="domain" description="L,D-TPase catalytic" evidence="8">
    <location>
        <begin position="236"/>
        <end position="364"/>
    </location>
</feature>
<evidence type="ECO:0000256" key="7">
    <source>
        <dbReference type="PROSITE-ProRule" id="PRU01373"/>
    </source>
</evidence>
<dbReference type="Pfam" id="PF17964">
    <property type="entry name" value="Big_10"/>
    <property type="match status" value="1"/>
</dbReference>
<protein>
    <submittedName>
        <fullName evidence="9">Lipoprotein-anchoring transpeptidase ErfK/SrfK</fullName>
    </submittedName>
</protein>
<dbReference type="AlphaFoldDB" id="A0A931GQ90"/>
<comment type="caution">
    <text evidence="9">The sequence shown here is derived from an EMBL/GenBank/DDBJ whole genome shotgun (WGS) entry which is preliminary data.</text>
</comment>
<keyword evidence="9" id="KW-0449">Lipoprotein</keyword>
<evidence type="ECO:0000313" key="10">
    <source>
        <dbReference type="Proteomes" id="UP000614047"/>
    </source>
</evidence>
<sequence>MTGPEERGRRTTALLVGITVAAGSGTAGCSSDAGPAMAGADAVALAVSPAAGQAAARPEVPIAVQARRGTVENVTVLAKGTKVEGALSADRSEWRSRWTLQPGTEYTVVATALGRDGRTRTVTSRFTTAKARRTTEVAVEAPYDKETVGVGMPIILQFPRKITDRAAVERALEVRSSKPVEGAWHWFDDQNVVFRTKEHWPSHTDVTFNAHLSGVAVAKDTYGRNASLRFRIGDAHSTKASEDGHHMVVRKNGKVVKKMPISMGRGDVRKYTTTNGNHLTMDKGSPVIMDSSTVGCGPGCAGYYRLTVYSAVRISNSGEYVHAAPWSVGSQGNSNVSHGCINASPSNARWFYDFSYRGDPFKVTGTDRELEPLNGWGYWQMSWQEWVKGSALKQALRVGPEGGIPAPAA</sequence>
<keyword evidence="2" id="KW-0808">Transferase</keyword>
<dbReference type="Gene3D" id="2.60.40.3710">
    <property type="match status" value="1"/>
</dbReference>
<accession>A0A931GQ90</accession>
<dbReference type="GO" id="GO:0016746">
    <property type="term" value="F:acyltransferase activity"/>
    <property type="evidence" value="ECO:0007669"/>
    <property type="project" value="UniProtKB-KW"/>
</dbReference>
<dbReference type="EMBL" id="JADOUA010000001">
    <property type="protein sequence ID" value="MBG6088249.1"/>
    <property type="molecule type" value="Genomic_DNA"/>
</dbReference>
<evidence type="ECO:0000256" key="6">
    <source>
        <dbReference type="ARBA" id="ARBA00023316"/>
    </source>
</evidence>
<dbReference type="InterPro" id="IPR050979">
    <property type="entry name" value="LD-transpeptidase"/>
</dbReference>
<keyword evidence="4 7" id="KW-0573">Peptidoglycan synthesis</keyword>
<dbReference type="CDD" id="cd13432">
    <property type="entry name" value="LDT_IgD_like_2"/>
    <property type="match status" value="1"/>
</dbReference>
<dbReference type="InterPro" id="IPR038063">
    <property type="entry name" value="Transpep_catalytic_dom"/>
</dbReference>
<evidence type="ECO:0000256" key="5">
    <source>
        <dbReference type="ARBA" id="ARBA00023315"/>
    </source>
</evidence>
<reference evidence="9" key="1">
    <citation type="submission" date="2020-11" db="EMBL/GenBank/DDBJ databases">
        <title>Sequencing the genomes of 1000 actinobacteria strains.</title>
        <authorList>
            <person name="Klenk H.-P."/>
        </authorList>
    </citation>
    <scope>NUCLEOTIDE SEQUENCE</scope>
    <source>
        <strain evidence="9">DSM 43175</strain>
    </source>
</reference>
<feature type="active site" description="Nucleophile" evidence="7">
    <location>
        <position position="340"/>
    </location>
</feature>
<evidence type="ECO:0000256" key="1">
    <source>
        <dbReference type="ARBA" id="ARBA00004752"/>
    </source>
</evidence>
<dbReference type="GO" id="GO:0071555">
    <property type="term" value="P:cell wall organization"/>
    <property type="evidence" value="ECO:0007669"/>
    <property type="project" value="UniProtKB-UniRule"/>
</dbReference>
<dbReference type="SUPFAM" id="SSF141523">
    <property type="entry name" value="L,D-transpeptidase catalytic domain-like"/>
    <property type="match status" value="1"/>
</dbReference>
<evidence type="ECO:0000256" key="2">
    <source>
        <dbReference type="ARBA" id="ARBA00022679"/>
    </source>
</evidence>
<keyword evidence="10" id="KW-1185">Reference proteome</keyword>
<proteinExistence type="predicted"/>
<evidence type="ECO:0000259" key="8">
    <source>
        <dbReference type="PROSITE" id="PS52029"/>
    </source>
</evidence>
<dbReference type="PROSITE" id="PS52029">
    <property type="entry name" value="LD_TPASE"/>
    <property type="match status" value="1"/>
</dbReference>
<evidence type="ECO:0000256" key="4">
    <source>
        <dbReference type="ARBA" id="ARBA00022984"/>
    </source>
</evidence>
<evidence type="ECO:0000256" key="3">
    <source>
        <dbReference type="ARBA" id="ARBA00022960"/>
    </source>
</evidence>
<dbReference type="GO" id="GO:0071972">
    <property type="term" value="F:peptidoglycan L,D-transpeptidase activity"/>
    <property type="evidence" value="ECO:0007669"/>
    <property type="project" value="TreeGrafter"/>
</dbReference>